<reference evidence="7 8" key="1">
    <citation type="submission" date="2013-08" db="EMBL/GenBank/DDBJ databases">
        <title>Genome of Pontibacillus chungwhensis.</title>
        <authorList>
            <person name="Wang Q."/>
            <person name="Wang G."/>
        </authorList>
    </citation>
    <scope>NUCLEOTIDE SEQUENCE [LARGE SCALE GENOMIC DNA]</scope>
    <source>
        <strain evidence="7 8">BH030062</strain>
    </source>
</reference>
<dbReference type="EMBL" id="AVBG01000003">
    <property type="protein sequence ID" value="KGP92155.1"/>
    <property type="molecule type" value="Genomic_DNA"/>
</dbReference>
<dbReference type="NCBIfam" id="TIGR02937">
    <property type="entry name" value="sigma70-ECF"/>
    <property type="match status" value="1"/>
</dbReference>
<dbReference type="InterPro" id="IPR039425">
    <property type="entry name" value="RNA_pol_sigma-70-like"/>
</dbReference>
<sequence length="189" mass="22390">MKERDYDLYQKILTGDKHALEKIYDKYEKLLYSFAYKTCGHREMSEEVMQEVFMKIWTQKATYDETKGKFSSWIITIARYTAIDVLRKKENQNYALDEEWDAPNEKEPSVEDLVEWKERGSMIREAMKQLPKEQKKIIMLFYFKGLTQQRIAENLDISLGTVKSRIRLALKRLKKELAIIEEKGGVSDA</sequence>
<keyword evidence="3" id="KW-0731">Sigma factor</keyword>
<evidence type="ECO:0000313" key="7">
    <source>
        <dbReference type="EMBL" id="KGP92155.1"/>
    </source>
</evidence>
<comment type="caution">
    <text evidence="7">The sequence shown here is derived from an EMBL/GenBank/DDBJ whole genome shotgun (WGS) entry which is preliminary data.</text>
</comment>
<dbReference type="PANTHER" id="PTHR43133:SF62">
    <property type="entry name" value="RNA POLYMERASE SIGMA FACTOR SIGZ"/>
    <property type="match status" value="1"/>
</dbReference>
<dbReference type="GO" id="GO:0006352">
    <property type="term" value="P:DNA-templated transcription initiation"/>
    <property type="evidence" value="ECO:0007669"/>
    <property type="project" value="InterPro"/>
</dbReference>
<evidence type="ECO:0000256" key="2">
    <source>
        <dbReference type="ARBA" id="ARBA00023015"/>
    </source>
</evidence>
<accession>A0A0A2VET5</accession>
<comment type="similarity">
    <text evidence="1">Belongs to the sigma-70 factor family. ECF subfamily.</text>
</comment>
<evidence type="ECO:0000259" key="6">
    <source>
        <dbReference type="Pfam" id="PF08281"/>
    </source>
</evidence>
<feature type="domain" description="RNA polymerase sigma-70 region 2" evidence="5">
    <location>
        <begin position="23"/>
        <end position="90"/>
    </location>
</feature>
<dbReference type="InterPro" id="IPR007627">
    <property type="entry name" value="RNA_pol_sigma70_r2"/>
</dbReference>
<evidence type="ECO:0000313" key="8">
    <source>
        <dbReference type="Proteomes" id="UP000030153"/>
    </source>
</evidence>
<dbReference type="OrthoDB" id="9784272at2"/>
<dbReference type="GO" id="GO:0003677">
    <property type="term" value="F:DNA binding"/>
    <property type="evidence" value="ECO:0007669"/>
    <property type="project" value="InterPro"/>
</dbReference>
<keyword evidence="4" id="KW-0804">Transcription</keyword>
<dbReference type="CDD" id="cd06171">
    <property type="entry name" value="Sigma70_r4"/>
    <property type="match status" value="1"/>
</dbReference>
<dbReference type="eggNOG" id="COG1595">
    <property type="taxonomic scope" value="Bacteria"/>
</dbReference>
<organism evidence="7 8">
    <name type="scientific">Pontibacillus chungwhensis BH030062</name>
    <dbReference type="NCBI Taxonomy" id="1385513"/>
    <lineage>
        <taxon>Bacteria</taxon>
        <taxon>Bacillati</taxon>
        <taxon>Bacillota</taxon>
        <taxon>Bacilli</taxon>
        <taxon>Bacillales</taxon>
        <taxon>Bacillaceae</taxon>
        <taxon>Pontibacillus</taxon>
    </lineage>
</organism>
<dbReference type="InterPro" id="IPR036388">
    <property type="entry name" value="WH-like_DNA-bd_sf"/>
</dbReference>
<dbReference type="Pfam" id="PF08281">
    <property type="entry name" value="Sigma70_r4_2"/>
    <property type="match status" value="1"/>
</dbReference>
<dbReference type="SUPFAM" id="SSF88659">
    <property type="entry name" value="Sigma3 and sigma4 domains of RNA polymerase sigma factors"/>
    <property type="match status" value="1"/>
</dbReference>
<evidence type="ECO:0000259" key="5">
    <source>
        <dbReference type="Pfam" id="PF04542"/>
    </source>
</evidence>
<dbReference type="GO" id="GO:0016987">
    <property type="term" value="F:sigma factor activity"/>
    <property type="evidence" value="ECO:0007669"/>
    <property type="project" value="UniProtKB-KW"/>
</dbReference>
<dbReference type="InterPro" id="IPR013325">
    <property type="entry name" value="RNA_pol_sigma_r2"/>
</dbReference>
<gene>
    <name evidence="7" type="ORF">N780_00835</name>
</gene>
<dbReference type="InterPro" id="IPR013249">
    <property type="entry name" value="RNA_pol_sigma70_r4_t2"/>
</dbReference>
<dbReference type="SUPFAM" id="SSF88946">
    <property type="entry name" value="Sigma2 domain of RNA polymerase sigma factors"/>
    <property type="match status" value="1"/>
</dbReference>
<dbReference type="STRING" id="1385513.N780_00835"/>
<dbReference type="PANTHER" id="PTHR43133">
    <property type="entry name" value="RNA POLYMERASE ECF-TYPE SIGMA FACTO"/>
    <property type="match status" value="1"/>
</dbReference>
<dbReference type="AlphaFoldDB" id="A0A0A2VET5"/>
<dbReference type="RefSeq" id="WP_036781160.1">
    <property type="nucleotide sequence ID" value="NZ_AVBG01000003.1"/>
</dbReference>
<evidence type="ECO:0000256" key="1">
    <source>
        <dbReference type="ARBA" id="ARBA00010641"/>
    </source>
</evidence>
<proteinExistence type="inferred from homology"/>
<dbReference type="Proteomes" id="UP000030153">
    <property type="component" value="Unassembled WGS sequence"/>
</dbReference>
<keyword evidence="8" id="KW-1185">Reference proteome</keyword>
<protein>
    <submittedName>
        <fullName evidence="7">RNA polymerase sigma70 factor</fullName>
    </submittedName>
</protein>
<dbReference type="Gene3D" id="1.10.10.10">
    <property type="entry name" value="Winged helix-like DNA-binding domain superfamily/Winged helix DNA-binding domain"/>
    <property type="match status" value="1"/>
</dbReference>
<feature type="domain" description="RNA polymerase sigma factor 70 region 4 type 2" evidence="6">
    <location>
        <begin position="122"/>
        <end position="173"/>
    </location>
</feature>
<name>A0A0A2VET5_9BACI</name>
<dbReference type="InterPro" id="IPR014284">
    <property type="entry name" value="RNA_pol_sigma-70_dom"/>
</dbReference>
<dbReference type="Gene3D" id="1.10.1740.10">
    <property type="match status" value="1"/>
</dbReference>
<dbReference type="InterPro" id="IPR013324">
    <property type="entry name" value="RNA_pol_sigma_r3/r4-like"/>
</dbReference>
<evidence type="ECO:0000256" key="4">
    <source>
        <dbReference type="ARBA" id="ARBA00023163"/>
    </source>
</evidence>
<keyword evidence="2" id="KW-0805">Transcription regulation</keyword>
<evidence type="ECO:0000256" key="3">
    <source>
        <dbReference type="ARBA" id="ARBA00023082"/>
    </source>
</evidence>
<dbReference type="Pfam" id="PF04542">
    <property type="entry name" value="Sigma70_r2"/>
    <property type="match status" value="1"/>
</dbReference>